<dbReference type="PANTHER" id="PTHR46641">
    <property type="entry name" value="FMRFAMIDE RECEPTOR-RELATED"/>
    <property type="match status" value="1"/>
</dbReference>
<dbReference type="SUPFAM" id="SSF81321">
    <property type="entry name" value="Family A G protein-coupled receptor-like"/>
    <property type="match status" value="1"/>
</dbReference>
<dbReference type="InterPro" id="IPR052954">
    <property type="entry name" value="GPCR-Ligand_Int"/>
</dbReference>
<dbReference type="EMBL" id="CAIIXF020000002">
    <property type="protein sequence ID" value="CAH1776460.1"/>
    <property type="molecule type" value="Genomic_DNA"/>
</dbReference>
<organism evidence="6 7">
    <name type="scientific">Owenia fusiformis</name>
    <name type="common">Polychaete worm</name>
    <dbReference type="NCBI Taxonomy" id="6347"/>
    <lineage>
        <taxon>Eukaryota</taxon>
        <taxon>Metazoa</taxon>
        <taxon>Spiralia</taxon>
        <taxon>Lophotrochozoa</taxon>
        <taxon>Annelida</taxon>
        <taxon>Polychaeta</taxon>
        <taxon>Sedentaria</taxon>
        <taxon>Canalipalpata</taxon>
        <taxon>Sabellida</taxon>
        <taxon>Oweniida</taxon>
        <taxon>Oweniidae</taxon>
        <taxon>Owenia</taxon>
    </lineage>
</organism>
<feature type="non-terminal residue" evidence="6">
    <location>
        <position position="237"/>
    </location>
</feature>
<evidence type="ECO:0000256" key="5">
    <source>
        <dbReference type="RuleBase" id="RU000688"/>
    </source>
</evidence>
<evidence type="ECO:0000256" key="1">
    <source>
        <dbReference type="ARBA" id="ARBA00004370"/>
    </source>
</evidence>
<evidence type="ECO:0000313" key="6">
    <source>
        <dbReference type="EMBL" id="CAH1776460.1"/>
    </source>
</evidence>
<name>A0A8J1XKN5_OWEFU</name>
<keyword evidence="2 5" id="KW-0812">Transmembrane</keyword>
<dbReference type="PRINTS" id="PR00237">
    <property type="entry name" value="GPCRRHODOPSN"/>
</dbReference>
<proteinExistence type="inferred from homology"/>
<dbReference type="AlphaFoldDB" id="A0A8J1XKN5"/>
<dbReference type="PROSITE" id="PS00237">
    <property type="entry name" value="G_PROTEIN_RECEP_F1_1"/>
    <property type="match status" value="1"/>
</dbReference>
<dbReference type="InterPro" id="IPR017452">
    <property type="entry name" value="GPCR_Rhodpsn_7TM"/>
</dbReference>
<dbReference type="Pfam" id="PF00001">
    <property type="entry name" value="7tm_1"/>
    <property type="match status" value="1"/>
</dbReference>
<comment type="subcellular location">
    <subcellularLocation>
        <location evidence="1">Membrane</location>
    </subcellularLocation>
</comment>
<sequence>DSEGPDITDASLECNDQNVTTTPSTYVSNESTNAGANITTQGQNNASLATTVYNISENASTSGVATNSVIKKIPYYCEPPYNDADGDPYHLADFRSACYIAATVFAVLGIFGNTLSFFVLYKDPAKGTSMFYLKALAIVDWLACVSVVAFEFPYFLYLHTHLLDKSIDANHHMMSIFPITQYLTIIFTTFSSWLLVAISVDRYIAVCHPFKASTLCTIGRARITLAVVTIFSFAIHI</sequence>
<evidence type="ECO:0000256" key="3">
    <source>
        <dbReference type="ARBA" id="ARBA00022989"/>
    </source>
</evidence>
<evidence type="ECO:0000256" key="4">
    <source>
        <dbReference type="ARBA" id="ARBA00023136"/>
    </source>
</evidence>
<dbReference type="GO" id="GO:0016020">
    <property type="term" value="C:membrane"/>
    <property type="evidence" value="ECO:0007669"/>
    <property type="project" value="UniProtKB-SubCell"/>
</dbReference>
<keyword evidence="5" id="KW-0297">G-protein coupled receptor</keyword>
<keyword evidence="5" id="KW-0675">Receptor</keyword>
<protein>
    <submittedName>
        <fullName evidence="6">Uncharacterized protein</fullName>
    </submittedName>
</protein>
<keyword evidence="7" id="KW-1185">Reference proteome</keyword>
<accession>A0A8J1XKN5</accession>
<gene>
    <name evidence="6" type="ORF">OFUS_LOCUS3634</name>
</gene>
<dbReference type="InterPro" id="IPR000276">
    <property type="entry name" value="GPCR_Rhodpsn"/>
</dbReference>
<dbReference type="Proteomes" id="UP000749559">
    <property type="component" value="Unassembled WGS sequence"/>
</dbReference>
<comment type="similarity">
    <text evidence="5">Belongs to the G-protein coupled receptor 1 family.</text>
</comment>
<dbReference type="OrthoDB" id="10044919at2759"/>
<dbReference type="GO" id="GO:0004930">
    <property type="term" value="F:G protein-coupled receptor activity"/>
    <property type="evidence" value="ECO:0007669"/>
    <property type="project" value="UniProtKB-KW"/>
</dbReference>
<keyword evidence="4" id="KW-0472">Membrane</keyword>
<evidence type="ECO:0000313" key="7">
    <source>
        <dbReference type="Proteomes" id="UP000749559"/>
    </source>
</evidence>
<keyword evidence="3" id="KW-1133">Transmembrane helix</keyword>
<reference evidence="6" key="1">
    <citation type="submission" date="2022-03" db="EMBL/GenBank/DDBJ databases">
        <authorList>
            <person name="Martin C."/>
        </authorList>
    </citation>
    <scope>NUCLEOTIDE SEQUENCE</scope>
</reference>
<dbReference type="Gene3D" id="1.20.1070.10">
    <property type="entry name" value="Rhodopsin 7-helix transmembrane proteins"/>
    <property type="match status" value="1"/>
</dbReference>
<dbReference type="PANTHER" id="PTHR46641:SF2">
    <property type="entry name" value="FMRFAMIDE RECEPTOR"/>
    <property type="match status" value="1"/>
</dbReference>
<comment type="caution">
    <text evidence="6">The sequence shown here is derived from an EMBL/GenBank/DDBJ whole genome shotgun (WGS) entry which is preliminary data.</text>
</comment>
<dbReference type="PROSITE" id="PS50262">
    <property type="entry name" value="G_PROTEIN_RECEP_F1_2"/>
    <property type="match status" value="1"/>
</dbReference>
<evidence type="ECO:0000256" key="2">
    <source>
        <dbReference type="ARBA" id="ARBA00022692"/>
    </source>
</evidence>
<keyword evidence="5" id="KW-0807">Transducer</keyword>
<feature type="non-terminal residue" evidence="6">
    <location>
        <position position="1"/>
    </location>
</feature>